<keyword evidence="2" id="KW-0472">Membrane</keyword>
<keyword evidence="2" id="KW-0812">Transmembrane</keyword>
<dbReference type="AlphaFoldDB" id="A0A368GRG4"/>
<keyword evidence="2" id="KW-1133">Transmembrane helix</keyword>
<feature type="region of interest" description="Disordered" evidence="1">
    <location>
        <begin position="19"/>
        <end position="64"/>
    </location>
</feature>
<feature type="non-terminal residue" evidence="3">
    <location>
        <position position="1"/>
    </location>
</feature>
<dbReference type="EMBL" id="JOJR01000096">
    <property type="protein sequence ID" value="RCN45650.1"/>
    <property type="molecule type" value="Genomic_DNA"/>
</dbReference>
<evidence type="ECO:0000256" key="1">
    <source>
        <dbReference type="SAM" id="MobiDB-lite"/>
    </source>
</evidence>
<organism evidence="3 4">
    <name type="scientific">Ancylostoma caninum</name>
    <name type="common">Dog hookworm</name>
    <dbReference type="NCBI Taxonomy" id="29170"/>
    <lineage>
        <taxon>Eukaryota</taxon>
        <taxon>Metazoa</taxon>
        <taxon>Ecdysozoa</taxon>
        <taxon>Nematoda</taxon>
        <taxon>Chromadorea</taxon>
        <taxon>Rhabditida</taxon>
        <taxon>Rhabditina</taxon>
        <taxon>Rhabditomorpha</taxon>
        <taxon>Strongyloidea</taxon>
        <taxon>Ancylostomatidae</taxon>
        <taxon>Ancylostomatinae</taxon>
        <taxon>Ancylostoma</taxon>
    </lineage>
</organism>
<protein>
    <submittedName>
        <fullName evidence="3">Uncharacterized protein</fullName>
    </submittedName>
</protein>
<feature type="transmembrane region" description="Helical" evidence="2">
    <location>
        <begin position="157"/>
        <end position="182"/>
    </location>
</feature>
<evidence type="ECO:0000313" key="3">
    <source>
        <dbReference type="EMBL" id="RCN45650.1"/>
    </source>
</evidence>
<gene>
    <name evidence="3" type="ORF">ANCCAN_08307</name>
</gene>
<reference evidence="3 4" key="1">
    <citation type="submission" date="2014-10" db="EMBL/GenBank/DDBJ databases">
        <title>Draft genome of the hookworm Ancylostoma caninum.</title>
        <authorList>
            <person name="Mitreva M."/>
        </authorList>
    </citation>
    <scope>NUCLEOTIDE SEQUENCE [LARGE SCALE GENOMIC DNA]</scope>
    <source>
        <strain evidence="3 4">Baltimore</strain>
    </source>
</reference>
<evidence type="ECO:0000313" key="4">
    <source>
        <dbReference type="Proteomes" id="UP000252519"/>
    </source>
</evidence>
<feature type="region of interest" description="Disordered" evidence="1">
    <location>
        <begin position="103"/>
        <end position="150"/>
    </location>
</feature>
<keyword evidence="4" id="KW-1185">Reference proteome</keyword>
<evidence type="ECO:0000256" key="2">
    <source>
        <dbReference type="SAM" id="Phobius"/>
    </source>
</evidence>
<name>A0A368GRG4_ANCCA</name>
<dbReference type="Proteomes" id="UP000252519">
    <property type="component" value="Unassembled WGS sequence"/>
</dbReference>
<accession>A0A368GRG4</accession>
<comment type="caution">
    <text evidence="3">The sequence shown here is derived from an EMBL/GenBank/DDBJ whole genome shotgun (WGS) entry which is preliminary data.</text>
</comment>
<sequence>LATKGLTALEKQTTNVDVAAKETDTLSTANETEKPGTHQELSSQATAGSAMRGTEKEVVRQGVSTQKIAERAKYKERRAPWVEYPELAKQTVAHSVDHRKKNFGPKYKKLANPGAAAEDSGEGEPAMQDSASADKNPPPASSDEHGGSSGTRWKRTFIPLLILIIILALILIFILICCLFLIEADKSQYVNKSNKYNTFMIFKMKKIERKLETNFYAVTHKGTPICRGNQLKQSQVG</sequence>
<proteinExistence type="predicted"/>